<dbReference type="RefSeq" id="WP_378204764.1">
    <property type="nucleotide sequence ID" value="NZ_JBHLZP010000153.1"/>
</dbReference>
<keyword evidence="3 6" id="KW-0067">ATP-binding</keyword>
<evidence type="ECO:0000256" key="1">
    <source>
        <dbReference type="ARBA" id="ARBA00022448"/>
    </source>
</evidence>
<feature type="domain" description="ABC transporter" evidence="5">
    <location>
        <begin position="14"/>
        <end position="249"/>
    </location>
</feature>
<evidence type="ECO:0000256" key="2">
    <source>
        <dbReference type="ARBA" id="ARBA00022741"/>
    </source>
</evidence>
<dbReference type="GO" id="GO:0005524">
    <property type="term" value="F:ATP binding"/>
    <property type="evidence" value="ECO:0007669"/>
    <property type="project" value="UniProtKB-KW"/>
</dbReference>
<dbReference type="PROSITE" id="PS50893">
    <property type="entry name" value="ABC_TRANSPORTER_2"/>
    <property type="match status" value="1"/>
</dbReference>
<dbReference type="EMBL" id="JBHLZP010000153">
    <property type="protein sequence ID" value="MFB9834689.1"/>
    <property type="molecule type" value="Genomic_DNA"/>
</dbReference>
<dbReference type="PANTHER" id="PTHR43875">
    <property type="entry name" value="MALTODEXTRIN IMPORT ATP-BINDING PROTEIN MSMX"/>
    <property type="match status" value="1"/>
</dbReference>
<feature type="region of interest" description="Disordered" evidence="4">
    <location>
        <begin position="440"/>
        <end position="503"/>
    </location>
</feature>
<feature type="region of interest" description="Disordered" evidence="4">
    <location>
        <begin position="334"/>
        <end position="401"/>
    </location>
</feature>
<feature type="compositionally biased region" description="Basic and acidic residues" evidence="4">
    <location>
        <begin position="358"/>
        <end position="372"/>
    </location>
</feature>
<keyword evidence="7" id="KW-1185">Reference proteome</keyword>
<dbReference type="SMART" id="SM00382">
    <property type="entry name" value="AAA"/>
    <property type="match status" value="1"/>
</dbReference>
<proteinExistence type="predicted"/>
<protein>
    <submittedName>
        <fullName evidence="6">ATP-binding cassette domain-containing protein</fullName>
    </submittedName>
</protein>
<evidence type="ECO:0000256" key="3">
    <source>
        <dbReference type="ARBA" id="ARBA00022840"/>
    </source>
</evidence>
<dbReference type="InterPro" id="IPR027417">
    <property type="entry name" value="P-loop_NTPase"/>
</dbReference>
<feature type="compositionally biased region" description="Basic and acidic residues" evidence="4">
    <location>
        <begin position="441"/>
        <end position="459"/>
    </location>
</feature>
<dbReference type="PANTHER" id="PTHR43875:SF1">
    <property type="entry name" value="OSMOPROTECTIVE COMPOUNDS UPTAKE ATP-BINDING PROTEIN GGTA"/>
    <property type="match status" value="1"/>
</dbReference>
<evidence type="ECO:0000313" key="6">
    <source>
        <dbReference type="EMBL" id="MFB9834689.1"/>
    </source>
</evidence>
<evidence type="ECO:0000259" key="5">
    <source>
        <dbReference type="PROSITE" id="PS50893"/>
    </source>
</evidence>
<dbReference type="InterPro" id="IPR003439">
    <property type="entry name" value="ABC_transporter-like_ATP-bd"/>
</dbReference>
<name>A0ABV5YI03_9ACTN</name>
<evidence type="ECO:0000313" key="7">
    <source>
        <dbReference type="Proteomes" id="UP001589627"/>
    </source>
</evidence>
<dbReference type="InterPro" id="IPR047641">
    <property type="entry name" value="ABC_transpr_MalK/UgpC-like"/>
</dbReference>
<keyword evidence="1" id="KW-0813">Transport</keyword>
<reference evidence="6 7" key="1">
    <citation type="submission" date="2024-09" db="EMBL/GenBank/DDBJ databases">
        <authorList>
            <person name="Sun Q."/>
            <person name="Mori K."/>
        </authorList>
    </citation>
    <scope>NUCLEOTIDE SEQUENCE [LARGE SCALE GENOMIC DNA]</scope>
    <source>
        <strain evidence="6 7">TBRC 0563</strain>
    </source>
</reference>
<sequence length="503" mass="54937">MRRRDEAGAVAKAVEARGLVKVYEGRRDRQVRALDGIDVSSNQGEYLVLLGPSGCGKTTLLRTIAGLERPTEGEVYIGGQLVNGLPPRIRRVAMVLQSYALYPHKTVHSNIEFPLKAENVPRHLRERKIRWAADLLGIPDLLGRRPRQLSGGERQRVALARALVREPAVFLLDEPLSGLDAKLRATTRDELKRFQRQIGTATIYVTHDQEEAMGLGDRVAVLDAGRLRQVGTPRDIYDEPADTFVATFVGSPPMNLVQRANRLVGFRPEHLLPAENVAYDSRVTMPLRIERIEYLSGDRHVYGTVTKIGAETRVIARLPATVITPLAPGETHEFAVPGDRLRSTPSTASVPRRYGSAVERDAGARRRTDAPHGPRGVLGLGVPAAHDRLPDGAGGGAVRADGGVRVLPLDERRAVVPVRRAARLSRGVRRRRLLAVAGRHSRPDLCGDRPRRGLRDGPRARPARRLPLPAHRAHAGPAAVDDAGRAAGRPAPRTHASRRGPAA</sequence>
<dbReference type="PROSITE" id="PS00211">
    <property type="entry name" value="ABC_TRANSPORTER_1"/>
    <property type="match status" value="1"/>
</dbReference>
<dbReference type="SUPFAM" id="SSF50331">
    <property type="entry name" value="MOP-like"/>
    <property type="match status" value="1"/>
</dbReference>
<dbReference type="InterPro" id="IPR008995">
    <property type="entry name" value="Mo/tungstate-bd_C_term_dom"/>
</dbReference>
<dbReference type="Gene3D" id="2.40.50.100">
    <property type="match status" value="1"/>
</dbReference>
<gene>
    <name evidence="6" type="ORF">ACFFNX_21110</name>
</gene>
<dbReference type="Pfam" id="PF00005">
    <property type="entry name" value="ABC_tran"/>
    <property type="match status" value="1"/>
</dbReference>
<dbReference type="Proteomes" id="UP001589627">
    <property type="component" value="Unassembled WGS sequence"/>
</dbReference>
<comment type="caution">
    <text evidence="6">The sequence shown here is derived from an EMBL/GenBank/DDBJ whole genome shotgun (WGS) entry which is preliminary data.</text>
</comment>
<accession>A0ABV5YI03</accession>
<feature type="compositionally biased region" description="Low complexity" evidence="4">
    <location>
        <begin position="465"/>
        <end position="493"/>
    </location>
</feature>
<dbReference type="InterPro" id="IPR003593">
    <property type="entry name" value="AAA+_ATPase"/>
</dbReference>
<dbReference type="SUPFAM" id="SSF52540">
    <property type="entry name" value="P-loop containing nucleoside triphosphate hydrolases"/>
    <property type="match status" value="1"/>
</dbReference>
<evidence type="ECO:0000256" key="4">
    <source>
        <dbReference type="SAM" id="MobiDB-lite"/>
    </source>
</evidence>
<organism evidence="6 7">
    <name type="scientific">Actinoallomurus acaciae</name>
    <dbReference type="NCBI Taxonomy" id="502577"/>
    <lineage>
        <taxon>Bacteria</taxon>
        <taxon>Bacillati</taxon>
        <taxon>Actinomycetota</taxon>
        <taxon>Actinomycetes</taxon>
        <taxon>Streptosporangiales</taxon>
        <taxon>Thermomonosporaceae</taxon>
        <taxon>Actinoallomurus</taxon>
    </lineage>
</organism>
<dbReference type="InterPro" id="IPR017871">
    <property type="entry name" value="ABC_transporter-like_CS"/>
</dbReference>
<dbReference type="Gene3D" id="3.40.50.300">
    <property type="entry name" value="P-loop containing nucleotide triphosphate hydrolases"/>
    <property type="match status" value="1"/>
</dbReference>
<keyword evidence="2" id="KW-0547">Nucleotide-binding</keyword>